<dbReference type="Pfam" id="PF03795">
    <property type="entry name" value="YCII"/>
    <property type="match status" value="1"/>
</dbReference>
<dbReference type="PANTHER" id="PTHR33606">
    <property type="entry name" value="PROTEIN YCII"/>
    <property type="match status" value="1"/>
</dbReference>
<reference evidence="3 5" key="1">
    <citation type="submission" date="2021-03" db="EMBL/GenBank/DDBJ databases">
        <title>Draft genome and methylome analysis of Thiotrix fructosivoruns ATCC 49748.</title>
        <authorList>
            <person name="Fomenkov A."/>
            <person name="Grabovich M.Y."/>
            <person name="Roberts R.J."/>
        </authorList>
    </citation>
    <scope>NUCLEOTIDE SEQUENCE [LARGE SCALE GENOMIC DNA]</scope>
    <source>
        <strain evidence="3 5">ATCC 49748</strain>
        <plasmid evidence="3">pTfr446</plasmid>
    </source>
</reference>
<evidence type="ECO:0000313" key="3">
    <source>
        <dbReference type="EMBL" id="MBO0611726.1"/>
    </source>
</evidence>
<organism evidence="4">
    <name type="scientific">Thiothrix fructosivorans</name>
    <dbReference type="NCBI Taxonomy" id="111770"/>
    <lineage>
        <taxon>Bacteria</taxon>
        <taxon>Pseudomonadati</taxon>
        <taxon>Pseudomonadota</taxon>
        <taxon>Gammaproteobacteria</taxon>
        <taxon>Thiotrichales</taxon>
        <taxon>Thiotrichaceae</taxon>
        <taxon>Thiothrix</taxon>
    </lineage>
</organism>
<gene>
    <name evidence="4" type="ORF">J1836_018950</name>
    <name evidence="3" type="ORF">J1836_02115</name>
</gene>
<protein>
    <submittedName>
        <fullName evidence="4">YciI family protein</fullName>
    </submittedName>
</protein>
<evidence type="ECO:0000313" key="4">
    <source>
        <dbReference type="EMBL" id="QTX10615.1"/>
    </source>
</evidence>
<dbReference type="RefSeq" id="WP_207249617.1">
    <property type="nucleotide sequence ID" value="NZ_JAFMPM010000005.1"/>
</dbReference>
<dbReference type="InterPro" id="IPR011008">
    <property type="entry name" value="Dimeric_a/b-barrel"/>
</dbReference>
<dbReference type="Proteomes" id="UP000664466">
    <property type="component" value="Unassembled WGS sequence"/>
</dbReference>
<evidence type="ECO:0000313" key="5">
    <source>
        <dbReference type="Proteomes" id="UP000664466"/>
    </source>
</evidence>
<sequence length="99" mass="10794">MLYVIIGEDVENSLAQRLATRPAHVERLLALRDAGRLFVAGPNPLIDSEDPGEAGFSGSVIIAEFDSLEAAQRWAEADPYKAAGVYQRVTVKPFKKVLP</sequence>
<name>A0A8B0SI70_9GAMM</name>
<keyword evidence="5" id="KW-1185">Reference proteome</keyword>
<accession>A0A8B0SI70</accession>
<comment type="similarity">
    <text evidence="1">Belongs to the YciI family.</text>
</comment>
<dbReference type="NCBIfam" id="NF008473">
    <property type="entry name" value="PRK11370.1"/>
    <property type="match status" value="1"/>
</dbReference>
<dbReference type="AlphaFoldDB" id="A0A8B0SI70"/>
<dbReference type="EMBL" id="JAFMPM010000005">
    <property type="protein sequence ID" value="MBO0611726.1"/>
    <property type="molecule type" value="Genomic_DNA"/>
</dbReference>
<dbReference type="EMBL" id="CP072748">
    <property type="protein sequence ID" value="QTX10615.1"/>
    <property type="molecule type" value="Genomic_DNA"/>
</dbReference>
<dbReference type="InterPro" id="IPR005545">
    <property type="entry name" value="YCII"/>
</dbReference>
<feature type="domain" description="YCII-related" evidence="2">
    <location>
        <begin position="1"/>
        <end position="95"/>
    </location>
</feature>
<evidence type="ECO:0000259" key="2">
    <source>
        <dbReference type="Pfam" id="PF03795"/>
    </source>
</evidence>
<reference evidence="4" key="2">
    <citation type="submission" date="2021-04" db="EMBL/GenBank/DDBJ databases">
        <title>Complete Genome and methylome analysis of Thiothrix fructosivorans ATCC 49748.</title>
        <authorList>
            <person name="Fomenkov A."/>
            <person name="Sun L."/>
            <person name="Vincze T."/>
            <person name="Grabovich M.Y."/>
            <person name="Roberts R.J."/>
        </authorList>
    </citation>
    <scope>NUCLEOTIDE SEQUENCE</scope>
    <source>
        <strain evidence="4">ATCC 49748</strain>
    </source>
</reference>
<dbReference type="Gene3D" id="3.30.70.1060">
    <property type="entry name" value="Dimeric alpha+beta barrel"/>
    <property type="match status" value="1"/>
</dbReference>
<dbReference type="InterPro" id="IPR051807">
    <property type="entry name" value="Sec-metab_biosynth-assoc"/>
</dbReference>
<dbReference type="PANTHER" id="PTHR33606:SF3">
    <property type="entry name" value="PROTEIN YCII"/>
    <property type="match status" value="1"/>
</dbReference>
<dbReference type="SUPFAM" id="SSF54909">
    <property type="entry name" value="Dimeric alpha+beta barrel"/>
    <property type="match status" value="1"/>
</dbReference>
<geneLocation type="plasmid" evidence="3">
    <name>pTfr446</name>
</geneLocation>
<keyword evidence="3" id="KW-0614">Plasmid</keyword>
<evidence type="ECO:0000256" key="1">
    <source>
        <dbReference type="ARBA" id="ARBA00007689"/>
    </source>
</evidence>
<proteinExistence type="inferred from homology"/>